<protein>
    <submittedName>
        <fullName evidence="2">Predicted protein</fullName>
    </submittedName>
</protein>
<gene>
    <name evidence="2" type="ORF">SSQG_01584</name>
</gene>
<dbReference type="EMBL" id="GG657757">
    <property type="protein sequence ID" value="EFL31065.1"/>
    <property type="molecule type" value="Genomic_DNA"/>
</dbReference>
<evidence type="ECO:0000256" key="1">
    <source>
        <dbReference type="SAM" id="MobiDB-lite"/>
    </source>
</evidence>
<sequence length="136" mass="14828">MDSAGSSHSVENGVWVTPWHGGLLPWGWPDVTAGITRIEDEQASLFGVSTTGTRTTAVDRRASSDGLWRPFEIRWSRFACRYVYSATSVRRRRSDRITGAGVTEVQDDGRFPESGETGPRSAVRSGIAALFAAQVP</sequence>
<reference evidence="3" key="1">
    <citation type="submission" date="2009-02" db="EMBL/GenBank/DDBJ databases">
        <title>Annotation of Streptomyces viridochromogenes strain DSM 40736.</title>
        <authorList>
            <consortium name="The Broad Institute Genome Sequencing Platform"/>
            <consortium name="Broad Institute Microbial Sequencing Center"/>
            <person name="Fischbach M."/>
            <person name="Godfrey P."/>
            <person name="Ward D."/>
            <person name="Young S."/>
            <person name="Zeng Q."/>
            <person name="Koehrsen M."/>
            <person name="Alvarado L."/>
            <person name="Berlin A.M."/>
            <person name="Bochicchio J."/>
            <person name="Borenstein D."/>
            <person name="Chapman S.B."/>
            <person name="Chen Z."/>
            <person name="Engels R."/>
            <person name="Freedman E."/>
            <person name="Gellesch M."/>
            <person name="Goldberg J."/>
            <person name="Griggs A."/>
            <person name="Gujja S."/>
            <person name="Heilman E.R."/>
            <person name="Heiman D.I."/>
            <person name="Hepburn T.A."/>
            <person name="Howarth C."/>
            <person name="Jen D."/>
            <person name="Larson L."/>
            <person name="Lewis B."/>
            <person name="Mehta T."/>
            <person name="Park D."/>
            <person name="Pearson M."/>
            <person name="Richards J."/>
            <person name="Roberts A."/>
            <person name="Saif S."/>
            <person name="Shea T.D."/>
            <person name="Shenoy N."/>
            <person name="Sisk P."/>
            <person name="Stolte C."/>
            <person name="Sykes S.N."/>
            <person name="Thomson T."/>
            <person name="Walk T."/>
            <person name="White J."/>
            <person name="Yandava C."/>
            <person name="Straight P."/>
            <person name="Clardy J."/>
            <person name="Hung D."/>
            <person name="Kolter R."/>
            <person name="Mekalanos J."/>
            <person name="Walker S."/>
            <person name="Walsh C.T."/>
            <person name="Wieland-Brown L.C."/>
            <person name="Haas B."/>
            <person name="Nusbaum C."/>
            <person name="Birren B."/>
        </authorList>
    </citation>
    <scope>NUCLEOTIDE SEQUENCE [LARGE SCALE GENOMIC DNA]</scope>
    <source>
        <strain evidence="3">DSM 40736 / JCM 4977 / BCRC 1201 / Tue 494</strain>
    </source>
</reference>
<evidence type="ECO:0000313" key="3">
    <source>
        <dbReference type="Proteomes" id="UP000004184"/>
    </source>
</evidence>
<organism evidence="2 3">
    <name type="scientific">Streptomyces viridochromogenes (strain DSM 40736 / JCM 4977 / BCRC 1201 / Tue 494)</name>
    <dbReference type="NCBI Taxonomy" id="591159"/>
    <lineage>
        <taxon>Bacteria</taxon>
        <taxon>Bacillati</taxon>
        <taxon>Actinomycetota</taxon>
        <taxon>Actinomycetes</taxon>
        <taxon>Kitasatosporales</taxon>
        <taxon>Streptomycetaceae</taxon>
        <taxon>Streptomyces</taxon>
    </lineage>
</organism>
<dbReference type="STRING" id="591159.SSQG_01584"/>
<dbReference type="AlphaFoldDB" id="D9WYH2"/>
<accession>D9WYH2</accession>
<dbReference type="Proteomes" id="UP000004184">
    <property type="component" value="Unassembled WGS sequence"/>
</dbReference>
<proteinExistence type="predicted"/>
<keyword evidence="3" id="KW-1185">Reference proteome</keyword>
<dbReference type="HOGENOM" id="CLU_1874355_0_0_11"/>
<name>D9WYH2_STRVT</name>
<evidence type="ECO:0000313" key="2">
    <source>
        <dbReference type="EMBL" id="EFL31065.1"/>
    </source>
</evidence>
<feature type="region of interest" description="Disordered" evidence="1">
    <location>
        <begin position="99"/>
        <end position="121"/>
    </location>
</feature>